<comment type="caution">
    <text evidence="2">The sequence shown here is derived from an EMBL/GenBank/DDBJ whole genome shotgun (WGS) entry which is preliminary data.</text>
</comment>
<evidence type="ECO:0000259" key="1">
    <source>
        <dbReference type="PROSITE" id="PS50181"/>
    </source>
</evidence>
<dbReference type="Proteomes" id="UP001283341">
    <property type="component" value="Unassembled WGS sequence"/>
</dbReference>
<gene>
    <name evidence="2" type="ORF">B0H66DRAFT_641657</name>
</gene>
<feature type="domain" description="F-box" evidence="1">
    <location>
        <begin position="1"/>
        <end position="45"/>
    </location>
</feature>
<dbReference type="PROSITE" id="PS50181">
    <property type="entry name" value="FBOX"/>
    <property type="match status" value="1"/>
</dbReference>
<reference evidence="2" key="1">
    <citation type="journal article" date="2023" name="Mol. Phylogenet. Evol.">
        <title>Genome-scale phylogeny and comparative genomics of the fungal order Sordariales.</title>
        <authorList>
            <person name="Hensen N."/>
            <person name="Bonometti L."/>
            <person name="Westerberg I."/>
            <person name="Brannstrom I.O."/>
            <person name="Guillou S."/>
            <person name="Cros-Aarteil S."/>
            <person name="Calhoun S."/>
            <person name="Haridas S."/>
            <person name="Kuo A."/>
            <person name="Mondo S."/>
            <person name="Pangilinan J."/>
            <person name="Riley R."/>
            <person name="LaButti K."/>
            <person name="Andreopoulos B."/>
            <person name="Lipzen A."/>
            <person name="Chen C."/>
            <person name="Yan M."/>
            <person name="Daum C."/>
            <person name="Ng V."/>
            <person name="Clum A."/>
            <person name="Steindorff A."/>
            <person name="Ohm R.A."/>
            <person name="Martin F."/>
            <person name="Silar P."/>
            <person name="Natvig D.O."/>
            <person name="Lalanne C."/>
            <person name="Gautier V."/>
            <person name="Ament-Velasquez S.L."/>
            <person name="Kruys A."/>
            <person name="Hutchinson M.I."/>
            <person name="Powell A.J."/>
            <person name="Barry K."/>
            <person name="Miller A.N."/>
            <person name="Grigoriev I.V."/>
            <person name="Debuchy R."/>
            <person name="Gladieux P."/>
            <person name="Hiltunen Thoren M."/>
            <person name="Johannesson H."/>
        </authorList>
    </citation>
    <scope>NUCLEOTIDE SEQUENCE</scope>
    <source>
        <strain evidence="2">CBS 118394</strain>
    </source>
</reference>
<sequence>MLAKLPQEVFDMVAQELPRKKDLKSLSLVNKATHVAVARTLWNSLDLSPSSERALWQFKEKPIFSPDLPAFRLATRLNFHSTFENNSADRCPHKIDVESAGSSKYARLRDNALSIIDVIPARRLLEFSWDLGTCIPGPVLGRHGRLAERQPQLRSLSLTTTGGCMIWDHPNLWAFRDLRKLCWRAPRVDNVSAISTAIRNNRSHLQHLQLDFVDWWRFRDQYYPERDDADERLSKEHFFEMEVLGNASALEHILASKGKENGLALTEEVPSGITRLLPDLRVLSLASVPVTAHLARGFDFSGIKSLTLRKCPGWTCFLGEIMNSGLPIKLSTLEIHDHGDVRGEYGYLVTDEHSSILVPFLNAFEGLEELFFGITDRTMTPAVWKQTISRHGATLRRFVHHLQAWTNDDSIGVLEEELPNLGLLPEEIGELEDSNPLTSIPNLECLGLSCVSWIMIRILLPFSTTATTTQSSLKVLHIRQTEEQRYQGSWFFESPDNSIAPIISNVDDPPSRFRANTPWQPIRPELRDLADWAFGPQGIPSLQVIACGDFGHGRNVAFRGDPTSSSFQCDNMFLCRRREQHIPAAEEVPAVESWRYPGRNANWSIFLPTEADPSTHDWAAIIERNRDALQALPVSPLLDYNISD</sequence>
<reference evidence="2" key="2">
    <citation type="submission" date="2023-06" db="EMBL/GenBank/DDBJ databases">
        <authorList>
            <consortium name="Lawrence Berkeley National Laboratory"/>
            <person name="Haridas S."/>
            <person name="Hensen N."/>
            <person name="Bonometti L."/>
            <person name="Westerberg I."/>
            <person name="Brannstrom I.O."/>
            <person name="Guillou S."/>
            <person name="Cros-Aarteil S."/>
            <person name="Calhoun S."/>
            <person name="Kuo A."/>
            <person name="Mondo S."/>
            <person name="Pangilinan J."/>
            <person name="Riley R."/>
            <person name="Labutti K."/>
            <person name="Andreopoulos B."/>
            <person name="Lipzen A."/>
            <person name="Chen C."/>
            <person name="Yanf M."/>
            <person name="Daum C."/>
            <person name="Ng V."/>
            <person name="Clum A."/>
            <person name="Steindorff A."/>
            <person name="Ohm R."/>
            <person name="Martin F."/>
            <person name="Silar P."/>
            <person name="Natvig D."/>
            <person name="Lalanne C."/>
            <person name="Gautier V."/>
            <person name="Ament-Velasquez S.L."/>
            <person name="Kruys A."/>
            <person name="Hutchinson M.I."/>
            <person name="Powell A.J."/>
            <person name="Barry K."/>
            <person name="Miller A.N."/>
            <person name="Grigoriev I.V."/>
            <person name="Debuchy R."/>
            <person name="Gladieux P."/>
            <person name="Thoren M.H."/>
            <person name="Johannesson H."/>
        </authorList>
    </citation>
    <scope>NUCLEOTIDE SEQUENCE</scope>
    <source>
        <strain evidence="2">CBS 118394</strain>
    </source>
</reference>
<dbReference type="SUPFAM" id="SSF52047">
    <property type="entry name" value="RNI-like"/>
    <property type="match status" value="1"/>
</dbReference>
<organism evidence="2 3">
    <name type="scientific">Apodospora peruviana</name>
    <dbReference type="NCBI Taxonomy" id="516989"/>
    <lineage>
        <taxon>Eukaryota</taxon>
        <taxon>Fungi</taxon>
        <taxon>Dikarya</taxon>
        <taxon>Ascomycota</taxon>
        <taxon>Pezizomycotina</taxon>
        <taxon>Sordariomycetes</taxon>
        <taxon>Sordariomycetidae</taxon>
        <taxon>Sordariales</taxon>
        <taxon>Lasiosphaeriaceae</taxon>
        <taxon>Apodospora</taxon>
    </lineage>
</organism>
<dbReference type="EMBL" id="JAUEDM010000005">
    <property type="protein sequence ID" value="KAK3316913.1"/>
    <property type="molecule type" value="Genomic_DNA"/>
</dbReference>
<protein>
    <recommendedName>
        <fullName evidence="1">F-box domain-containing protein</fullName>
    </recommendedName>
</protein>
<evidence type="ECO:0000313" key="3">
    <source>
        <dbReference type="Proteomes" id="UP001283341"/>
    </source>
</evidence>
<dbReference type="AlphaFoldDB" id="A0AAE0I1J8"/>
<keyword evidence="3" id="KW-1185">Reference proteome</keyword>
<proteinExistence type="predicted"/>
<evidence type="ECO:0000313" key="2">
    <source>
        <dbReference type="EMBL" id="KAK3316913.1"/>
    </source>
</evidence>
<dbReference type="InterPro" id="IPR001810">
    <property type="entry name" value="F-box_dom"/>
</dbReference>
<name>A0AAE0I1J8_9PEZI</name>
<accession>A0AAE0I1J8</accession>